<dbReference type="SMART" id="SM00220">
    <property type="entry name" value="S_TKc"/>
    <property type="match status" value="1"/>
</dbReference>
<dbReference type="Proteomes" id="UP000597444">
    <property type="component" value="Unassembled WGS sequence"/>
</dbReference>
<comment type="caution">
    <text evidence="2">The sequence shown here is derived from an EMBL/GenBank/DDBJ whole genome shotgun (WGS) entry which is preliminary data.</text>
</comment>
<feature type="domain" description="Protein kinase" evidence="1">
    <location>
        <begin position="10"/>
        <end position="232"/>
    </location>
</feature>
<sequence>MQNPFIADRYELLEWCGRGAVGQVYRAYDHLEKRHVALKMPISDKEHALLASIEHSQIPSCYDCCQVDEQMQALVMEWIEGETLYEYLHMRDPLTLVELNQIVETLCLLLYSLETQPKPICYNDLHSRNVLRRASDGRLFLIDFSHSCWSLDEEYPPQSAWLLRQFVECDLLPFLEEGEANTAITHWCEHHYRWSSKGREDGTVQEFFQQWRALLESLGINATDDLLKTSSC</sequence>
<dbReference type="RefSeq" id="WP_220207170.1">
    <property type="nucleotide sequence ID" value="NZ_BNJK01000001.1"/>
</dbReference>
<dbReference type="InterPro" id="IPR000719">
    <property type="entry name" value="Prot_kinase_dom"/>
</dbReference>
<keyword evidence="3" id="KW-1185">Reference proteome</keyword>
<dbReference type="Pfam" id="PF00069">
    <property type="entry name" value="Pkinase"/>
    <property type="match status" value="1"/>
</dbReference>
<evidence type="ECO:0000259" key="1">
    <source>
        <dbReference type="PROSITE" id="PS50011"/>
    </source>
</evidence>
<dbReference type="InterPro" id="IPR051681">
    <property type="entry name" value="Ser/Thr_Kinases-Pseudokinases"/>
</dbReference>
<dbReference type="AlphaFoldDB" id="A0A8J3N5M8"/>
<dbReference type="GO" id="GO:0005524">
    <property type="term" value="F:ATP binding"/>
    <property type="evidence" value="ECO:0007669"/>
    <property type="project" value="InterPro"/>
</dbReference>
<dbReference type="InterPro" id="IPR011009">
    <property type="entry name" value="Kinase-like_dom_sf"/>
</dbReference>
<proteinExistence type="predicted"/>
<dbReference type="PANTHER" id="PTHR44329">
    <property type="entry name" value="SERINE/THREONINE-PROTEIN KINASE TNNI3K-RELATED"/>
    <property type="match status" value="1"/>
</dbReference>
<evidence type="ECO:0000313" key="2">
    <source>
        <dbReference type="EMBL" id="GHO96550.1"/>
    </source>
</evidence>
<evidence type="ECO:0000313" key="3">
    <source>
        <dbReference type="Proteomes" id="UP000597444"/>
    </source>
</evidence>
<dbReference type="PROSITE" id="PS50011">
    <property type="entry name" value="PROTEIN_KINASE_DOM"/>
    <property type="match status" value="1"/>
</dbReference>
<name>A0A8J3N5M8_9CHLR</name>
<dbReference type="SUPFAM" id="SSF56112">
    <property type="entry name" value="Protein kinase-like (PK-like)"/>
    <property type="match status" value="1"/>
</dbReference>
<dbReference type="GO" id="GO:0004674">
    <property type="term" value="F:protein serine/threonine kinase activity"/>
    <property type="evidence" value="ECO:0007669"/>
    <property type="project" value="TreeGrafter"/>
</dbReference>
<dbReference type="EMBL" id="BNJK01000001">
    <property type="protein sequence ID" value="GHO96550.1"/>
    <property type="molecule type" value="Genomic_DNA"/>
</dbReference>
<reference evidence="2" key="1">
    <citation type="submission" date="2020-10" db="EMBL/GenBank/DDBJ databases">
        <title>Taxonomic study of unclassified bacteria belonging to the class Ktedonobacteria.</title>
        <authorList>
            <person name="Yabe S."/>
            <person name="Wang C.M."/>
            <person name="Zheng Y."/>
            <person name="Sakai Y."/>
            <person name="Cavaletti L."/>
            <person name="Monciardini P."/>
            <person name="Donadio S."/>
        </authorList>
    </citation>
    <scope>NUCLEOTIDE SEQUENCE</scope>
    <source>
        <strain evidence="2">ID150040</strain>
    </source>
</reference>
<gene>
    <name evidence="2" type="ORF">KSF_065980</name>
</gene>
<dbReference type="Gene3D" id="1.10.510.10">
    <property type="entry name" value="Transferase(Phosphotransferase) domain 1"/>
    <property type="match status" value="1"/>
</dbReference>
<organism evidence="2 3">
    <name type="scientific">Reticulibacter mediterranei</name>
    <dbReference type="NCBI Taxonomy" id="2778369"/>
    <lineage>
        <taxon>Bacteria</taxon>
        <taxon>Bacillati</taxon>
        <taxon>Chloroflexota</taxon>
        <taxon>Ktedonobacteria</taxon>
        <taxon>Ktedonobacterales</taxon>
        <taxon>Reticulibacteraceae</taxon>
        <taxon>Reticulibacter</taxon>
    </lineage>
</organism>
<protein>
    <recommendedName>
        <fullName evidence="1">Protein kinase domain-containing protein</fullName>
    </recommendedName>
</protein>
<accession>A0A8J3N5M8</accession>